<proteinExistence type="predicted"/>
<dbReference type="InterPro" id="IPR027972">
    <property type="entry name" value="DUF4489"/>
</dbReference>
<reference evidence="1" key="1">
    <citation type="submission" date="2019-08" db="EMBL/GenBank/DDBJ databases">
        <authorList>
            <person name="Kucharzyk K."/>
            <person name="Murdoch R.W."/>
            <person name="Higgins S."/>
            <person name="Loffler F."/>
        </authorList>
    </citation>
    <scope>NUCLEOTIDE SEQUENCE</scope>
</reference>
<organism evidence="1">
    <name type="scientific">bioreactor metagenome</name>
    <dbReference type="NCBI Taxonomy" id="1076179"/>
    <lineage>
        <taxon>unclassified sequences</taxon>
        <taxon>metagenomes</taxon>
        <taxon>ecological metagenomes</taxon>
    </lineage>
</organism>
<dbReference type="EMBL" id="VSSQ01109481">
    <property type="protein sequence ID" value="MPN47752.1"/>
    <property type="molecule type" value="Genomic_DNA"/>
</dbReference>
<dbReference type="Pfam" id="PF14879">
    <property type="entry name" value="DUF4489"/>
    <property type="match status" value="1"/>
</dbReference>
<evidence type="ECO:0000313" key="1">
    <source>
        <dbReference type="EMBL" id="MPN47752.1"/>
    </source>
</evidence>
<accession>A0A645IAC1</accession>
<dbReference type="AlphaFoldDB" id="A0A645IAC1"/>
<gene>
    <name evidence="1" type="ORF">SDC9_195356</name>
</gene>
<comment type="caution">
    <text evidence="1">The sequence shown here is derived from an EMBL/GenBank/DDBJ whole genome shotgun (WGS) entry which is preliminary data.</text>
</comment>
<protein>
    <submittedName>
        <fullName evidence="1">Uncharacterized protein</fullName>
    </submittedName>
</protein>
<name>A0A645IAC1_9ZZZZ</name>
<sequence length="111" mass="12072">MKNPVVKFDFCSIIHYVSGGNNTVPVRLVFALFKTCDEGQEVPCGTWDFTVALDTTDEEITTSFNFCHCECNGCPGCCKYSVRLVEAVNVNEDDVADVCNVTLSAIAKSGC</sequence>